<feature type="region of interest" description="Disordered" evidence="1">
    <location>
        <begin position="1"/>
        <end position="29"/>
    </location>
</feature>
<dbReference type="Proteomes" id="UP000664835">
    <property type="component" value="Unassembled WGS sequence"/>
</dbReference>
<evidence type="ECO:0000313" key="3">
    <source>
        <dbReference type="Proteomes" id="UP000664835"/>
    </source>
</evidence>
<evidence type="ECO:0000313" key="2">
    <source>
        <dbReference type="EMBL" id="MBO1928309.1"/>
    </source>
</evidence>
<dbReference type="Pfam" id="PF13481">
    <property type="entry name" value="AAA_25"/>
    <property type="match status" value="1"/>
</dbReference>
<dbReference type="EMBL" id="JAGETV010000035">
    <property type="protein sequence ID" value="MBO1928309.1"/>
    <property type="molecule type" value="Genomic_DNA"/>
</dbReference>
<dbReference type="InterPro" id="IPR027417">
    <property type="entry name" value="P-loop_NTPase"/>
</dbReference>
<reference evidence="2 3" key="1">
    <citation type="submission" date="2021-03" db="EMBL/GenBank/DDBJ databases">
        <title>Thiomicrorhabdus sp.nov.,novel sulfur-oxidizing bacteria isolated from coastal sediment.</title>
        <authorList>
            <person name="Liu X."/>
        </authorList>
    </citation>
    <scope>NUCLEOTIDE SEQUENCE [LARGE SCALE GENOMIC DNA]</scope>
    <source>
        <strain evidence="2 3">6S2-11</strain>
    </source>
</reference>
<keyword evidence="3" id="KW-1185">Reference proteome</keyword>
<protein>
    <submittedName>
        <fullName evidence="2">AAA family ATPase</fullName>
    </submittedName>
</protein>
<dbReference type="Gene3D" id="3.40.50.300">
    <property type="entry name" value="P-loop containing nucleotide triphosphate hydrolases"/>
    <property type="match status" value="1"/>
</dbReference>
<dbReference type="RefSeq" id="WP_208150924.1">
    <property type="nucleotide sequence ID" value="NZ_JAGETV010000035.1"/>
</dbReference>
<organism evidence="2 3">
    <name type="scientific">Thiomicrorhabdus marina</name>
    <dbReference type="NCBI Taxonomy" id="2818442"/>
    <lineage>
        <taxon>Bacteria</taxon>
        <taxon>Pseudomonadati</taxon>
        <taxon>Pseudomonadota</taxon>
        <taxon>Gammaproteobacteria</taxon>
        <taxon>Thiotrichales</taxon>
        <taxon>Piscirickettsiaceae</taxon>
        <taxon>Thiomicrorhabdus</taxon>
    </lineage>
</organism>
<sequence length="415" mass="47151">MDNPQENTVTQFKKATKQPPTSEEGARSLPAIVCTDIDKTPDPRRFIYERLYIRGNVTGTAATGGTGKTSIVDVETIGMALGRNLLANEQLRAGQLKVLVLSLEDPQDEYQRRTNAIKRCYMLKPEEVELIQQNLFQLFDRNGSFKLLYRNEYGLFVSQEVFEYLDGFIKQKAIDVVVIDPLISFHQADENNNIEMQQVLGALRELADRNNISIHYLHHNRKGGDSGADSMRGAVALRDGSRALRMLARMTEAEAQELNIPSDEAGFYIAMINGKSNFAPATNQKRWFKMEGINLDNETEDYLADVVGVATPWTPPSLFDGFTTEQIKAVWNGIKHLDEDERRFDVRAKNWVGHFIAEKLGIDVQSNKPRIRQMIHSWMDSGVLLKGSYHDSRQAKDFATVFFNEDHDLTEYQHS</sequence>
<feature type="compositionally biased region" description="Polar residues" evidence="1">
    <location>
        <begin position="1"/>
        <end position="21"/>
    </location>
</feature>
<proteinExistence type="predicted"/>
<name>A0ABS3Q7H1_9GAMM</name>
<dbReference type="SUPFAM" id="SSF52540">
    <property type="entry name" value="P-loop containing nucleoside triphosphate hydrolases"/>
    <property type="match status" value="1"/>
</dbReference>
<evidence type="ECO:0000256" key="1">
    <source>
        <dbReference type="SAM" id="MobiDB-lite"/>
    </source>
</evidence>
<accession>A0ABS3Q7H1</accession>
<comment type="caution">
    <text evidence="2">The sequence shown here is derived from an EMBL/GenBank/DDBJ whole genome shotgun (WGS) entry which is preliminary data.</text>
</comment>
<gene>
    <name evidence="2" type="ORF">J3998_12065</name>
</gene>